<feature type="domain" description="Fibronectin type-III" evidence="2">
    <location>
        <begin position="2042"/>
        <end position="2126"/>
    </location>
</feature>
<gene>
    <name evidence="4" type="primary">LOC108883561</name>
</gene>
<feature type="domain" description="Fibronectin type-III" evidence="2">
    <location>
        <begin position="3170"/>
        <end position="3257"/>
    </location>
</feature>
<feature type="domain" description="Fibronectin type-III" evidence="2">
    <location>
        <begin position="3082"/>
        <end position="3169"/>
    </location>
</feature>
<dbReference type="PROSITE" id="PS50853">
    <property type="entry name" value="FN3"/>
    <property type="match status" value="27"/>
</dbReference>
<feature type="domain" description="Fibronectin type-III" evidence="2">
    <location>
        <begin position="1603"/>
        <end position="1692"/>
    </location>
</feature>
<feature type="domain" description="Fibronectin type-III" evidence="2">
    <location>
        <begin position="119"/>
        <end position="208"/>
    </location>
</feature>
<feature type="domain" description="Fibronectin type-III" evidence="2">
    <location>
        <begin position="1866"/>
        <end position="1952"/>
    </location>
</feature>
<evidence type="ECO:0000313" key="3">
    <source>
        <dbReference type="Proteomes" id="UP000694890"/>
    </source>
</evidence>
<dbReference type="PANTHER" id="PTHR47135">
    <property type="entry name" value="FIBRONECTIN TYPE III DOMAIN-CONTAINING PROTEIN 7"/>
    <property type="match status" value="1"/>
</dbReference>
<protein>
    <submittedName>
        <fullName evidence="4">Mucin-4 isoform X1</fullName>
    </submittedName>
</protein>
<organism evidence="3 4">
    <name type="scientific">Lates calcarifer</name>
    <name type="common">Barramundi</name>
    <name type="synonym">Holocentrus calcarifer</name>
    <dbReference type="NCBI Taxonomy" id="8187"/>
    <lineage>
        <taxon>Eukaryota</taxon>
        <taxon>Metazoa</taxon>
        <taxon>Chordata</taxon>
        <taxon>Craniata</taxon>
        <taxon>Vertebrata</taxon>
        <taxon>Euteleostomi</taxon>
        <taxon>Actinopterygii</taxon>
        <taxon>Neopterygii</taxon>
        <taxon>Teleostei</taxon>
        <taxon>Neoteleostei</taxon>
        <taxon>Acanthomorphata</taxon>
        <taxon>Carangaria</taxon>
        <taxon>Carangaria incertae sedis</taxon>
        <taxon>Centropomidae</taxon>
        <taxon>Lates</taxon>
    </lineage>
</organism>
<dbReference type="InterPro" id="IPR013783">
    <property type="entry name" value="Ig-like_fold"/>
</dbReference>
<feature type="domain" description="Fibronectin type-III" evidence="2">
    <location>
        <begin position="2562"/>
        <end position="2649"/>
    </location>
</feature>
<dbReference type="SMART" id="SM00060">
    <property type="entry name" value="FN3"/>
    <property type="match status" value="33"/>
</dbReference>
<feature type="domain" description="Fibronectin type-III" evidence="2">
    <location>
        <begin position="3435"/>
        <end position="3524"/>
    </location>
</feature>
<feature type="domain" description="Fibronectin type-III" evidence="2">
    <location>
        <begin position="821"/>
        <end position="907"/>
    </location>
</feature>
<feature type="domain" description="Fibronectin type-III" evidence="2">
    <location>
        <begin position="908"/>
        <end position="993"/>
    </location>
</feature>
<dbReference type="InterPro" id="IPR036116">
    <property type="entry name" value="FN3_sf"/>
</dbReference>
<dbReference type="InterPro" id="IPR003961">
    <property type="entry name" value="FN3_dom"/>
</dbReference>
<dbReference type="GeneID" id="108883561"/>
<feature type="domain" description="Fibronectin type-III" evidence="2">
    <location>
        <begin position="2387"/>
        <end position="2473"/>
    </location>
</feature>
<feature type="domain" description="Fibronectin type-III" evidence="2">
    <location>
        <begin position="2127"/>
        <end position="2213"/>
    </location>
</feature>
<dbReference type="Pfam" id="PF00041">
    <property type="entry name" value="fn3"/>
    <property type="match status" value="9"/>
</dbReference>
<feature type="signal peptide" evidence="1">
    <location>
        <begin position="1"/>
        <end position="28"/>
    </location>
</feature>
<feature type="domain" description="Fibronectin type-III" evidence="2">
    <location>
        <begin position="1254"/>
        <end position="1343"/>
    </location>
</feature>
<feature type="domain" description="Fibronectin type-III" evidence="2">
    <location>
        <begin position="2996"/>
        <end position="3081"/>
    </location>
</feature>
<dbReference type="RefSeq" id="XP_018532381.1">
    <property type="nucleotide sequence ID" value="XM_018676865.2"/>
</dbReference>
<reference evidence="4" key="1">
    <citation type="submission" date="2025-08" db="UniProtKB">
        <authorList>
            <consortium name="RefSeq"/>
        </authorList>
    </citation>
    <scope>IDENTIFICATION</scope>
    <source>
        <tissue evidence="4">Brain</tissue>
    </source>
</reference>
<dbReference type="Proteomes" id="UP000694890">
    <property type="component" value="Linkage group LG4"/>
</dbReference>
<feature type="domain" description="Fibronectin type-III" evidence="2">
    <location>
        <begin position="2736"/>
        <end position="2822"/>
    </location>
</feature>
<dbReference type="InterPro" id="IPR015373">
    <property type="entry name" value="Interferon/interleukin_rcp_dom"/>
</dbReference>
<evidence type="ECO:0000256" key="1">
    <source>
        <dbReference type="SAM" id="SignalP"/>
    </source>
</evidence>
<feature type="domain" description="Fibronectin type-III" evidence="2">
    <location>
        <begin position="560"/>
        <end position="646"/>
    </location>
</feature>
<evidence type="ECO:0000259" key="2">
    <source>
        <dbReference type="PROSITE" id="PS50853"/>
    </source>
</evidence>
<feature type="domain" description="Fibronectin type-III" evidence="2">
    <location>
        <begin position="3712"/>
        <end position="3801"/>
    </location>
</feature>
<feature type="domain" description="Fibronectin type-III" evidence="2">
    <location>
        <begin position="734"/>
        <end position="820"/>
    </location>
</feature>
<feature type="domain" description="Fibronectin type-III" evidence="2">
    <location>
        <begin position="1953"/>
        <end position="2041"/>
    </location>
</feature>
<dbReference type="CDD" id="cd00063">
    <property type="entry name" value="FN3"/>
    <property type="match status" value="10"/>
</dbReference>
<keyword evidence="1" id="KW-0732">Signal</keyword>
<proteinExistence type="predicted"/>
<feature type="domain" description="Fibronectin type-III" evidence="2">
    <location>
        <begin position="386"/>
        <end position="472"/>
    </location>
</feature>
<dbReference type="PANTHER" id="PTHR47135:SF4">
    <property type="match status" value="1"/>
</dbReference>
<dbReference type="Pfam" id="PF09294">
    <property type="entry name" value="Interfer-bind"/>
    <property type="match status" value="1"/>
</dbReference>
<feature type="domain" description="Fibronectin type-III" evidence="2">
    <location>
        <begin position="3348"/>
        <end position="3434"/>
    </location>
</feature>
<feature type="domain" description="Fibronectin type-III" evidence="2">
    <location>
        <begin position="2823"/>
        <end position="2908"/>
    </location>
</feature>
<feature type="domain" description="Fibronectin type-III" evidence="2">
    <location>
        <begin position="994"/>
        <end position="1082"/>
    </location>
</feature>
<evidence type="ECO:0000313" key="4">
    <source>
        <dbReference type="RefSeq" id="XP_018532381.1"/>
    </source>
</evidence>
<accession>A0AAJ7PMJ0</accession>
<sequence>MMLTIDKMWTFYSLVILLSVMQVQNVLATGCNIVSVTSPSASTLDVVWNSYAGASVYLLDLRVVNSTNIAPVVVMLSVPITHRVVQGLRPGHVYQVTLKVFQYLTVVCTDVEISMTVPATSQITFSKAISSTSIKFEWSTVKGADSYTLFVEELFSFPAKKYNQTFTTLKGQVDGLTPSTTYNCYVYSYNSAGSSARSNIRTITTLVQPPTGVNLVPTGKSTARVTWNAVSKVLLYQVKVSDDDNPSNAPVIRNTSLTSMDISNLEPCSTYTVGVSSVNVFLVPGEASNVTHTTATINPVTTFSVDYSCSTGMVTVTWNLVFGANSYRATAVDGTGESLNCTSASSSCQITMLKCGEKYRVTVTAISDDCESTSTNFTLFETVPCAPANLHTLHDCSSNVIVFSWQHTNNTFYYVATAVDNTGKATQCRTVDNSCYFTNTGCGQFYTYNVYAVSSECNSEISQSEFVRTSPCLPTNVRTAPECRADMLITTWDSAAGALSYTVEAQGNTGETYICTSSSNSCAVTGVPCGEHLSVWITASNDNCSTNKVLGEVAQTVPCTPTNISASVDCSQDSARVNWTTNIGAIFYIAIAQDANGNTHSCNSLGTNCLIEGLRCGQNYTASVIGTNLQCNSTASEEVTFLTAPCPPTNIEAFRDCDANHALIVWQNHQPTGLYTATIEDQSGAQLSCTSNTVNNCKITSLPCGKSYSVAVTYSDGNCPSTSTSISMDSVPCGPEDVRASVTCVTGELTVTWNISVPAENYTTVISNGMGRSLYCNSTETQCSTGGLLCGSSYGVIVFSVTGKCYSLPSTEVTVQTLPCPPTNVTAVRTCAPDPIPVSWVASDSAKYYTAVATSSGGHRSECSTNTTSCSLPTLQCGEVYTIGVSGADDNCTGPLSNTVSLNTEPCAPSNVSSQLMCSAGIAQVSWAPSANAASYNVKATSSGQILTCTSSTPNCTLSNLVCGQAYDVRVTATDGTCVSSYSAPFTQDQVPCAPQNVSTNLLCGTNDLMVSWILSPEPLNYSVTAVPLDGNISSVTCRTDTASCSLSALQCGQTYNVSVKASSGSCSGPYSSPQTVQTAPCSPQSLTAVTDCGTKSLLASWIASLGATTYTATVTGPNGFSDTCSSSNLTCSVSGLQCASQYNITVTSEDGHCTSAPIQTVITTGPCDPVNVTSNLHCGSDTAMVSWVAAPGAVAYTVVAQEGSSQNYISCRSNTTSCQLNQLQCGKVYNLTVVAEDATCNSTGGTRAVLMTAPCSPFIQNSTQMCGTNSSSLSWESMADAVGYIVNATATSGHKVSCSSATATCTLTDLLCSETYTATVTARGSQCDSAPGPNTSITTVPCSPAITSKQYTCGTNTAVFSWTDPMGSLSFLAQVAGEGYQDSCQTTNTSCLFQNLPCGLDFNVTVEAQGAQCNSIPTVSEPFETVPCAPQNVSATLVCFNHSALVTWVGSSSAVGYNVTLTGQDGHTHHCHTNTTSCQVPDIHCGETYDITVTPYSKTCTGNPSAVYSFIAGLCAPSNVTVSPACEDSIVSWSPVTGAEMYIATATADDGHTHTCSSNYSNSCNFTDLHCGETYSVDVVTVDRGCRSEPSSAAVLRTALCPAANLMGQVSCDTNTLTLTWNQNPVSGTNYTLQTERMGGTFPPSVLTTSNTSHTLTNLLCGQRYAFRIAAHDGNCRSSYSPPIEISTAPCQPTNFTARVDCGTNRGNFSWVESIGAGFYTVEVTGEHGHVASCSSNDTSCAVKLHCGRLYSATLVASTESCNSTKHADIHFESAPCLPDNVVAEVECNTNVMNVSWTQTTGSDDYTAWAISTDGHRASCNSTSNSCSIHNLQCGKVYEVAVTSSSIHCSVIAGSDYKVQSAPCKPENTTVDQNCSSNVMTVKWKQSSSTQNYTVEATSAAGVNSTCVSTESSCTFLDLSCGQLYTFTVMGHTNVCMSEISSSIEKITAPCPPTNVSAKLNCTTHDALVSWTTAATATATAYSIQATSTNGHSSSCSGTGTSCNLNSLVCGQEYSVVVEAMHTGCPGPASPPATLTTEPCVPTNISVFYNVSTAQVMWGSASGASSYSVEAVTDHGSTVTCNTTNNSCFLNGMQCGQIYNVTVTAHNLACDSVTSEIHRLMTEPCPPTNIQANMACEQLTATVSWDQSDLAVGYVAYLDNQNGHYTSCAATNTHCTVSGLTCGTVYSVWVKALGQQYNSSDSTVVSLTSGPCQPSSIEAIMDCEAHSATISWQPSVGALYYAAELTASSGHTTSCTTNHTNCQLSSLRCGEEYNVTVVAVGESCNSTAQMAGYLTTEPCVPINLSVHYNVSTAQVMWGSASGASSYSVEAVTDQGSMVTCNTTNNSCFLNGLQCGQIYNVTVMAKNLVCNNTVTSEPYHLMTEPCPPTNVQANMACEQLAATVSWDQSDLAVGYVAYFDNQNGHYTSCAATNTHCTVSGLTCGTVYSVWVKALGQQYNSSDSTVVSLTSAPCLPREVEVEVDCNSDGAAVVSWNTTYGTANFSLSAIVSGSLQTLCTTQQNSCNVNSLTCGETYNISLTASNDQCSLTVPMRANLTTRPCPPQRLAVDLQCGSRTAVLSWEERPDVELYVATAIKASGGEVKRCNSTGSTCQFPSLACGETYNFTIRAHSQGCSSQASNSVSIQTEPCQPVIVSVQALCQSKEVQISWHQASGVVNYLVAATGSLGYVENYNTTQTLLSATLPCGQDYNVTVQGQGSECDSIPSGPAFFKTPPCIPQDVTTYVQCESKVGSVSWGPSDGAESYIVTATGLDGHTHQCLTNTTSCTWNDLHCGEDYTVVVRAKDDNCTSLPSNSSVIHMDPCVPQNLVTSVDCSMKVVSLSWDASNGTNLYMVSAEAGNQTSALTTNVTTAHFSDLTCGQNYSLTVTPHSQHCPGSSSALASVQTWPCPPSGVSTMQDCLSGIVMVTWQASNGSNYYAVTMQTDTGISQMSMSDSNQSSFPGLMCGYNFSVSVTASNQRCNTTSSHTTSLQSVPCAPTNVSVVMDCANNTAAVSWSASRGAVQYSVTARSSHGNISCQTSDLSCSLNNLMCGTNYTVQVVSMGDDCSSIPSQALVLNSAPCPPQNVSAQLSCSSNDLMISWDAIRDADHFLVSVMAENGGISESCNTTDTACSISSVSCGKTFTIHVTSVRGDCRSQPSQTHSILSAPCQPQGIRGNIDCVTNSAWISWDGGPGADSHTVSATGGEDYTANCTTSSNTTCEVEDLACGVLYNFSVIAKNSQCESQPSATIELQTAPCSLSGITAIPQCHNSSILVMWELMEGSSGNTEYIATAEASDRTYLSCNDTGTSCYLHGARCDLHYTVIVAASSDQCSSMRSPPYRVSMEPCPPRDVMVSTSCEDHSALVSWTPSPIAETYHVVAMAVDGHVHTCNTSSSNCSVSELHCDQQYTVFVTASHENCSSMASENTTLNTGPCQPGGLSVTFNCNNQSALLSWTPSDNTVDYYGCAQSGSGDMLYCQSADPTCTIEGLDCGTVYNFSVQASDGSCNSSFTDPVQSGAAPCPPDTVEVQLLPMQSAIQVLRFSWSQISCSDTEYMLTLTGNLLGDNLTQFELSSYWTSMTYFEIPLPCSSSYVATVQSRSSAATSDPSTPYESVTAPCPPSGVVYSGNSTFATISWQSSVFATTYTVYDIGVTPKAQLCRVAGLSCSLSNITSTNLVIIASNAAGDSEAQNITNVVPQGRRRRDLSEMQGGGLSAPVLDVKGMMSTAVFVEWSQVDDASYYSLIITKQDGSSEPQEEMVYGESIIVPDLSPDSTYCFSVSASISATSGPESEPVCVQTGQGLAM</sequence>
<feature type="domain" description="Fibronectin type-III" evidence="2">
    <location>
        <begin position="209"/>
        <end position="299"/>
    </location>
</feature>
<dbReference type="PROSITE" id="PS51257">
    <property type="entry name" value="PROKAR_LIPOPROTEIN"/>
    <property type="match status" value="1"/>
</dbReference>
<feature type="domain" description="Fibronectin type-III" evidence="2">
    <location>
        <begin position="1083"/>
        <end position="1170"/>
    </location>
</feature>
<dbReference type="SUPFAM" id="SSF49265">
    <property type="entry name" value="Fibronectin type III"/>
    <property type="match status" value="27"/>
</dbReference>
<dbReference type="KEGG" id="lcf:108883561"/>
<dbReference type="Gene3D" id="2.60.40.10">
    <property type="entry name" value="Immunoglobulins"/>
    <property type="match status" value="29"/>
</dbReference>
<name>A0AAJ7PMJ0_LATCA</name>
<feature type="domain" description="Fibronectin type-III" evidence="2">
    <location>
        <begin position="2214"/>
        <end position="2300"/>
    </location>
</feature>
<feature type="chain" id="PRO_5042568010" evidence="1">
    <location>
        <begin position="29"/>
        <end position="3804"/>
    </location>
</feature>
<feature type="domain" description="Fibronectin type-III" evidence="2">
    <location>
        <begin position="1430"/>
        <end position="1519"/>
    </location>
</feature>